<feature type="region of interest" description="Disordered" evidence="2">
    <location>
        <begin position="97"/>
        <end position="119"/>
    </location>
</feature>
<dbReference type="AlphaFoldDB" id="A0A501WUZ1"/>
<dbReference type="InterPro" id="IPR016989">
    <property type="entry name" value="Atp1_alphaprobac"/>
</dbReference>
<dbReference type="RefSeq" id="WP_140453452.1">
    <property type="nucleotide sequence ID" value="NZ_VFRP01000004.1"/>
</dbReference>
<comment type="caution">
    <text evidence="4">The sequence shown here is derived from an EMBL/GenBank/DDBJ whole genome shotgun (WGS) entry which is preliminary data.</text>
</comment>
<keyword evidence="3" id="KW-1133">Transmembrane helix</keyword>
<name>A0A501WUZ1_9RHOB</name>
<keyword evidence="5" id="KW-1185">Reference proteome</keyword>
<comment type="similarity">
    <text evidence="1">Belongs to the bacterial AtpI family.</text>
</comment>
<evidence type="ECO:0000256" key="1">
    <source>
        <dbReference type="PIRNR" id="PIRNR032126"/>
    </source>
</evidence>
<dbReference type="Proteomes" id="UP000319255">
    <property type="component" value="Unassembled WGS sequence"/>
</dbReference>
<dbReference type="EMBL" id="VFRP01000004">
    <property type="protein sequence ID" value="TPE52210.1"/>
    <property type="molecule type" value="Genomic_DNA"/>
</dbReference>
<gene>
    <name evidence="4" type="ORF">FJM51_07250</name>
</gene>
<dbReference type="InterPro" id="IPR032820">
    <property type="entry name" value="ATPase_put"/>
</dbReference>
<keyword evidence="1 3" id="KW-0472">Membrane</keyword>
<protein>
    <recommendedName>
        <fullName evidence="1">ATP synthase protein I</fullName>
    </recommendedName>
</protein>
<dbReference type="GO" id="GO:0045259">
    <property type="term" value="C:proton-transporting ATP synthase complex"/>
    <property type="evidence" value="ECO:0007669"/>
    <property type="project" value="UniProtKB-UniRule"/>
</dbReference>
<keyword evidence="1" id="KW-0375">Hydrogen ion transport</keyword>
<proteinExistence type="inferred from homology"/>
<comment type="function">
    <text evidence="1">A possible function for this protein is to guide the assembly of the membrane sector of the ATPase enzyme complex.</text>
</comment>
<keyword evidence="1" id="KW-0406">Ion transport</keyword>
<feature type="transmembrane region" description="Helical" evidence="3">
    <location>
        <begin position="39"/>
        <end position="58"/>
    </location>
</feature>
<dbReference type="Pfam" id="PF09527">
    <property type="entry name" value="ATPase_gene1"/>
    <property type="match status" value="1"/>
</dbReference>
<evidence type="ECO:0000313" key="4">
    <source>
        <dbReference type="EMBL" id="TPE52210.1"/>
    </source>
</evidence>
<sequence>MSEDPFAERMKRLEDRLAAAREQRKEPERRPSEYQQGSLAWRMVIELVVGMVLGIGIGYGLDELFGTRPAFLLVFALLGFAAGVRTMLRTAAEVKEHRGEAALMGRDPANSDTDPEDPR</sequence>
<dbReference type="GO" id="GO:1902600">
    <property type="term" value="P:proton transmembrane transport"/>
    <property type="evidence" value="ECO:0007669"/>
    <property type="project" value="UniProtKB-KW"/>
</dbReference>
<feature type="transmembrane region" description="Helical" evidence="3">
    <location>
        <begin position="70"/>
        <end position="88"/>
    </location>
</feature>
<accession>A0A501WUZ1</accession>
<reference evidence="4 5" key="1">
    <citation type="submission" date="2019-06" db="EMBL/GenBank/DDBJ databases">
        <title>A novel bacterium of genus Amaricoccus, isolated from marine sediment.</title>
        <authorList>
            <person name="Huang H."/>
            <person name="Mo K."/>
            <person name="Hu Y."/>
        </authorList>
    </citation>
    <scope>NUCLEOTIDE SEQUENCE [LARGE SCALE GENOMIC DNA]</scope>
    <source>
        <strain evidence="4 5">HB172011</strain>
    </source>
</reference>
<dbReference type="OrthoDB" id="15401at2"/>
<evidence type="ECO:0000256" key="2">
    <source>
        <dbReference type="SAM" id="MobiDB-lite"/>
    </source>
</evidence>
<evidence type="ECO:0000256" key="3">
    <source>
        <dbReference type="SAM" id="Phobius"/>
    </source>
</evidence>
<evidence type="ECO:0000313" key="5">
    <source>
        <dbReference type="Proteomes" id="UP000319255"/>
    </source>
</evidence>
<keyword evidence="1" id="KW-0813">Transport</keyword>
<keyword evidence="3" id="KW-0812">Transmembrane</keyword>
<organism evidence="4 5">
    <name type="scientific">Amaricoccus solimangrovi</name>
    <dbReference type="NCBI Taxonomy" id="2589815"/>
    <lineage>
        <taxon>Bacteria</taxon>
        <taxon>Pseudomonadati</taxon>
        <taxon>Pseudomonadota</taxon>
        <taxon>Alphaproteobacteria</taxon>
        <taxon>Rhodobacterales</taxon>
        <taxon>Paracoccaceae</taxon>
        <taxon>Amaricoccus</taxon>
    </lineage>
</organism>
<dbReference type="PIRSF" id="PIRSF032126">
    <property type="entry name" value="F0F1_ATP_synthase_subunit_I"/>
    <property type="match status" value="1"/>
</dbReference>